<comment type="caution">
    <text evidence="2">The sequence shown here is derived from an EMBL/GenBank/DDBJ whole genome shotgun (WGS) entry which is preliminary data.</text>
</comment>
<dbReference type="KEGG" id="crq:GCK72_003027"/>
<feature type="domain" description="Sdz-33 F-box" evidence="1">
    <location>
        <begin position="2"/>
        <end position="51"/>
    </location>
</feature>
<dbReference type="AlphaFoldDB" id="A0A6A5HVK2"/>
<evidence type="ECO:0000313" key="2">
    <source>
        <dbReference type="EMBL" id="KAF1771201.1"/>
    </source>
</evidence>
<sequence length="67" mass="7739">MNSAWFTLESLLTCPCTTITLWNSDLENKDLDEIYRKWRAGELPNLKYLSILSLNFTDDGDHVLGMD</sequence>
<evidence type="ECO:0000313" key="3">
    <source>
        <dbReference type="Proteomes" id="UP000483820"/>
    </source>
</evidence>
<proteinExistence type="predicted"/>
<dbReference type="Pfam" id="PF07735">
    <property type="entry name" value="FBA_2"/>
    <property type="match status" value="1"/>
</dbReference>
<dbReference type="GeneID" id="78773486"/>
<dbReference type="CTD" id="78773486"/>
<organism evidence="2 3">
    <name type="scientific">Caenorhabditis remanei</name>
    <name type="common">Caenorhabditis vulgaris</name>
    <dbReference type="NCBI Taxonomy" id="31234"/>
    <lineage>
        <taxon>Eukaryota</taxon>
        <taxon>Metazoa</taxon>
        <taxon>Ecdysozoa</taxon>
        <taxon>Nematoda</taxon>
        <taxon>Chromadorea</taxon>
        <taxon>Rhabditida</taxon>
        <taxon>Rhabditina</taxon>
        <taxon>Rhabditomorpha</taxon>
        <taxon>Rhabditoidea</taxon>
        <taxon>Rhabditidae</taxon>
        <taxon>Peloderinae</taxon>
        <taxon>Caenorhabditis</taxon>
    </lineage>
</organism>
<dbReference type="EMBL" id="WUAV01000001">
    <property type="protein sequence ID" value="KAF1771201.1"/>
    <property type="molecule type" value="Genomic_DNA"/>
</dbReference>
<dbReference type="Proteomes" id="UP000483820">
    <property type="component" value="Chromosome I"/>
</dbReference>
<name>A0A6A5HVK2_CAERE</name>
<protein>
    <recommendedName>
        <fullName evidence="1">Sdz-33 F-box domain-containing protein</fullName>
    </recommendedName>
</protein>
<gene>
    <name evidence="2" type="ORF">GCK72_003027</name>
</gene>
<evidence type="ECO:0000259" key="1">
    <source>
        <dbReference type="Pfam" id="PF07735"/>
    </source>
</evidence>
<dbReference type="InterPro" id="IPR012885">
    <property type="entry name" value="F-box_Sdz-33"/>
</dbReference>
<reference evidence="2 3" key="1">
    <citation type="submission" date="2019-12" db="EMBL/GenBank/DDBJ databases">
        <title>Chromosome-level assembly of the Caenorhabditis remanei genome.</title>
        <authorList>
            <person name="Teterina A.A."/>
            <person name="Willis J.H."/>
            <person name="Phillips P.C."/>
        </authorList>
    </citation>
    <scope>NUCLEOTIDE SEQUENCE [LARGE SCALE GENOMIC DNA]</scope>
    <source>
        <strain evidence="2 3">PX506</strain>
        <tissue evidence="2">Whole organism</tissue>
    </source>
</reference>
<accession>A0A6A5HVK2</accession>
<dbReference type="RefSeq" id="XP_053592412.1">
    <property type="nucleotide sequence ID" value="XM_053723767.1"/>
</dbReference>